<evidence type="ECO:0000313" key="3">
    <source>
        <dbReference type="Proteomes" id="UP001150924"/>
    </source>
</evidence>
<comment type="caution">
    <text evidence="2">The sequence shown here is derived from an EMBL/GenBank/DDBJ whole genome shotgun (WGS) entry which is preliminary data.</text>
</comment>
<protein>
    <submittedName>
        <fullName evidence="2">Uncharacterized protein</fullName>
    </submittedName>
</protein>
<feature type="compositionally biased region" description="Basic and acidic residues" evidence="1">
    <location>
        <begin position="1"/>
        <end position="10"/>
    </location>
</feature>
<evidence type="ECO:0000313" key="2">
    <source>
        <dbReference type="EMBL" id="MCY1013062.1"/>
    </source>
</evidence>
<dbReference type="EMBL" id="JAPNKE010000002">
    <property type="protein sequence ID" value="MCY1013062.1"/>
    <property type="molecule type" value="Genomic_DNA"/>
</dbReference>
<evidence type="ECO:0000256" key="1">
    <source>
        <dbReference type="SAM" id="MobiDB-lite"/>
    </source>
</evidence>
<feature type="region of interest" description="Disordered" evidence="1">
    <location>
        <begin position="1"/>
        <end position="104"/>
    </location>
</feature>
<gene>
    <name evidence="2" type="ORF">OV079_47530</name>
</gene>
<proteinExistence type="predicted"/>
<dbReference type="Proteomes" id="UP001150924">
    <property type="component" value="Unassembled WGS sequence"/>
</dbReference>
<organism evidence="2 3">
    <name type="scientific">Nannocystis pusilla</name>
    <dbReference type="NCBI Taxonomy" id="889268"/>
    <lineage>
        <taxon>Bacteria</taxon>
        <taxon>Pseudomonadati</taxon>
        <taxon>Myxococcota</taxon>
        <taxon>Polyangia</taxon>
        <taxon>Nannocystales</taxon>
        <taxon>Nannocystaceae</taxon>
        <taxon>Nannocystis</taxon>
    </lineage>
</organism>
<feature type="compositionally biased region" description="Basic and acidic residues" evidence="1">
    <location>
        <begin position="57"/>
        <end position="67"/>
    </location>
</feature>
<sequence length="104" mass="10862">MLGDGREREQVGAQAGEVPLDGARAVLRTRRREAGGVEQPGEREEAEVDAGQASGPGEREGGVRGEEEVLGGVAEERRAEVGDPSPVGLAADGRLGRATSWRIC</sequence>
<dbReference type="AlphaFoldDB" id="A0A9X3J1T3"/>
<name>A0A9X3J1T3_9BACT</name>
<feature type="compositionally biased region" description="Basic and acidic residues" evidence="1">
    <location>
        <begin position="32"/>
        <end position="43"/>
    </location>
</feature>
<keyword evidence="3" id="KW-1185">Reference proteome</keyword>
<accession>A0A9X3J1T3</accession>
<reference evidence="2" key="1">
    <citation type="submission" date="2022-11" db="EMBL/GenBank/DDBJ databases">
        <title>Minimal conservation of predation-associated metabolite biosynthetic gene clusters underscores biosynthetic potential of Myxococcota including descriptions for ten novel species: Archangium lansinium sp. nov., Myxococcus landrumus sp. nov., Nannocystis bai.</title>
        <authorList>
            <person name="Ahearne A."/>
            <person name="Stevens C."/>
            <person name="Phillips K."/>
        </authorList>
    </citation>
    <scope>NUCLEOTIDE SEQUENCE</scope>
    <source>
        <strain evidence="2">Na p29</strain>
    </source>
</reference>